<evidence type="ECO:0000256" key="1">
    <source>
        <dbReference type="SAM" id="Phobius"/>
    </source>
</evidence>
<dbReference type="AlphaFoldDB" id="A0A1Q8EVZ6"/>
<accession>A0A1Q8EVZ6</accession>
<evidence type="ECO:0000313" key="2">
    <source>
        <dbReference type="EMBL" id="OLF55967.1"/>
    </source>
</evidence>
<feature type="transmembrane region" description="Helical" evidence="1">
    <location>
        <begin position="77"/>
        <end position="98"/>
    </location>
</feature>
<dbReference type="Pfam" id="PF12365">
    <property type="entry name" value="DUF3649"/>
    <property type="match status" value="1"/>
</dbReference>
<organism evidence="2 3">
    <name type="scientific">Pseudomonas chlororaphis</name>
    <dbReference type="NCBI Taxonomy" id="587753"/>
    <lineage>
        <taxon>Bacteria</taxon>
        <taxon>Pseudomonadati</taxon>
        <taxon>Pseudomonadota</taxon>
        <taxon>Gammaproteobacteria</taxon>
        <taxon>Pseudomonadales</taxon>
        <taxon>Pseudomonadaceae</taxon>
        <taxon>Pseudomonas</taxon>
    </lineage>
</organism>
<name>A0A1Q8EVZ6_9PSED</name>
<evidence type="ECO:0008006" key="4">
    <source>
        <dbReference type="Google" id="ProtNLM"/>
    </source>
</evidence>
<keyword evidence="1" id="KW-0472">Membrane</keyword>
<dbReference type="EMBL" id="MSCT01000005">
    <property type="protein sequence ID" value="OLF55967.1"/>
    <property type="molecule type" value="Genomic_DNA"/>
</dbReference>
<dbReference type="RefSeq" id="WP_075117955.1">
    <property type="nucleotide sequence ID" value="NZ_MSCT01000005.1"/>
</dbReference>
<keyword evidence="1" id="KW-0812">Transmembrane</keyword>
<protein>
    <recommendedName>
        <fullName evidence="4">DUF3649 domain-containing protein</fullName>
    </recommendedName>
</protein>
<gene>
    <name evidence="2" type="ORF">BTN82_04465</name>
</gene>
<sequence>MKSKIAALPFSYRLAVTSRVLAAVFGGYLLAALSSVCMTLLLPVSRADAVVGGMMTSFLFYLVAVLWCFACRTAWQAWYGLLLPALGLAVVGASAHWASLP</sequence>
<dbReference type="OrthoDB" id="1684279at2"/>
<feature type="transmembrane region" description="Helical" evidence="1">
    <location>
        <begin position="20"/>
        <end position="43"/>
    </location>
</feature>
<keyword evidence="1" id="KW-1133">Transmembrane helix</keyword>
<evidence type="ECO:0000313" key="3">
    <source>
        <dbReference type="Proteomes" id="UP000185578"/>
    </source>
</evidence>
<dbReference type="Proteomes" id="UP000185578">
    <property type="component" value="Unassembled WGS sequence"/>
</dbReference>
<reference evidence="2 3" key="1">
    <citation type="submission" date="2016-12" db="EMBL/GenBank/DDBJ databases">
        <authorList>
            <person name="Song W.-J."/>
            <person name="Kurnit D.M."/>
        </authorList>
    </citation>
    <scope>NUCLEOTIDE SEQUENCE [LARGE SCALE GENOMIC DNA]</scope>
    <source>
        <strain evidence="2 3">PCL1601</strain>
    </source>
</reference>
<comment type="caution">
    <text evidence="2">The sequence shown here is derived from an EMBL/GenBank/DDBJ whole genome shotgun (WGS) entry which is preliminary data.</text>
</comment>
<dbReference type="InterPro" id="IPR022109">
    <property type="entry name" value="DUF3649"/>
</dbReference>
<feature type="transmembrane region" description="Helical" evidence="1">
    <location>
        <begin position="49"/>
        <end position="70"/>
    </location>
</feature>
<proteinExistence type="predicted"/>